<reference evidence="7" key="1">
    <citation type="submission" date="2018-10" db="EMBL/GenBank/DDBJ databases">
        <title>Hidden diversity of soil giant viruses.</title>
        <authorList>
            <person name="Schulz F."/>
            <person name="Alteio L."/>
            <person name="Goudeau D."/>
            <person name="Ryan E.M."/>
            <person name="Malmstrom R.R."/>
            <person name="Blanchard J."/>
            <person name="Woyke T."/>
        </authorList>
    </citation>
    <scope>NUCLEOTIDE SEQUENCE</scope>
    <source>
        <strain evidence="7">HAV1</strain>
    </source>
</reference>
<keyword evidence="3" id="KW-0862">Zinc</keyword>
<dbReference type="PROSITE" id="PS50089">
    <property type="entry name" value="ZF_RING_2"/>
    <property type="match status" value="1"/>
</dbReference>
<dbReference type="InterPro" id="IPR019734">
    <property type="entry name" value="TPR_rpt"/>
</dbReference>
<dbReference type="InterPro" id="IPR001841">
    <property type="entry name" value="Znf_RING"/>
</dbReference>
<gene>
    <name evidence="7" type="ORF">Harvfovirus13_6</name>
</gene>
<evidence type="ECO:0000256" key="5">
    <source>
        <dbReference type="PROSITE-ProRule" id="PRU00339"/>
    </source>
</evidence>
<dbReference type="PROSITE" id="PS00518">
    <property type="entry name" value="ZF_RING_1"/>
    <property type="match status" value="1"/>
</dbReference>
<accession>A0A3G5A1J3</accession>
<dbReference type="PROSITE" id="PS50005">
    <property type="entry name" value="TPR"/>
    <property type="match status" value="1"/>
</dbReference>
<dbReference type="PANTHER" id="PTHR11102:SF160">
    <property type="entry name" value="ERAD-ASSOCIATED E3 UBIQUITIN-PROTEIN LIGASE COMPONENT HRD3"/>
    <property type="match status" value="1"/>
</dbReference>
<dbReference type="InterPro" id="IPR017907">
    <property type="entry name" value="Znf_RING_CS"/>
</dbReference>
<name>A0A3G5A1J3_9VIRU</name>
<keyword evidence="2 4" id="KW-0863">Zinc-finger</keyword>
<keyword evidence="5" id="KW-0802">TPR repeat</keyword>
<dbReference type="EMBL" id="MK072255">
    <property type="protein sequence ID" value="AYV81000.1"/>
    <property type="molecule type" value="Genomic_DNA"/>
</dbReference>
<dbReference type="SMART" id="SM00671">
    <property type="entry name" value="SEL1"/>
    <property type="match status" value="5"/>
</dbReference>
<evidence type="ECO:0000259" key="6">
    <source>
        <dbReference type="PROSITE" id="PS50089"/>
    </source>
</evidence>
<evidence type="ECO:0000256" key="4">
    <source>
        <dbReference type="PROSITE-ProRule" id="PRU00175"/>
    </source>
</evidence>
<evidence type="ECO:0000313" key="7">
    <source>
        <dbReference type="EMBL" id="AYV81000.1"/>
    </source>
</evidence>
<feature type="repeat" description="TPR" evidence="5">
    <location>
        <begin position="81"/>
        <end position="114"/>
    </location>
</feature>
<dbReference type="Pfam" id="PF13432">
    <property type="entry name" value="TPR_16"/>
    <property type="match status" value="1"/>
</dbReference>
<dbReference type="GO" id="GO:0008270">
    <property type="term" value="F:zinc ion binding"/>
    <property type="evidence" value="ECO:0007669"/>
    <property type="project" value="UniProtKB-KW"/>
</dbReference>
<dbReference type="Gene3D" id="3.30.40.10">
    <property type="entry name" value="Zinc/RING finger domain, C3HC4 (zinc finger)"/>
    <property type="match status" value="1"/>
</dbReference>
<dbReference type="SMART" id="SM00028">
    <property type="entry name" value="TPR"/>
    <property type="match status" value="4"/>
</dbReference>
<dbReference type="InterPro" id="IPR013083">
    <property type="entry name" value="Znf_RING/FYVE/PHD"/>
</dbReference>
<dbReference type="Pfam" id="PF13181">
    <property type="entry name" value="TPR_8"/>
    <property type="match status" value="2"/>
</dbReference>
<dbReference type="Gene3D" id="1.25.40.10">
    <property type="entry name" value="Tetratricopeptide repeat domain"/>
    <property type="match status" value="1"/>
</dbReference>
<feature type="domain" description="RING-type" evidence="6">
    <location>
        <begin position="397"/>
        <end position="431"/>
    </location>
</feature>
<evidence type="ECO:0000256" key="2">
    <source>
        <dbReference type="ARBA" id="ARBA00022771"/>
    </source>
</evidence>
<organism evidence="7">
    <name type="scientific">Harvfovirus sp</name>
    <dbReference type="NCBI Taxonomy" id="2487768"/>
    <lineage>
        <taxon>Viruses</taxon>
        <taxon>Varidnaviria</taxon>
        <taxon>Bamfordvirae</taxon>
        <taxon>Nucleocytoviricota</taxon>
        <taxon>Megaviricetes</taxon>
        <taxon>Imitervirales</taxon>
        <taxon>Mimiviridae</taxon>
        <taxon>Klosneuvirinae</taxon>
    </lineage>
</organism>
<keyword evidence="1" id="KW-0479">Metal-binding</keyword>
<dbReference type="InterPro" id="IPR011990">
    <property type="entry name" value="TPR-like_helical_dom_sf"/>
</dbReference>
<dbReference type="InterPro" id="IPR006597">
    <property type="entry name" value="Sel1-like"/>
</dbReference>
<protein>
    <recommendedName>
        <fullName evidence="6">RING-type domain-containing protein</fullName>
    </recommendedName>
</protein>
<dbReference type="PANTHER" id="PTHR11102">
    <property type="entry name" value="SEL-1-LIKE PROTEIN"/>
    <property type="match status" value="1"/>
</dbReference>
<proteinExistence type="predicted"/>
<dbReference type="InterPro" id="IPR050767">
    <property type="entry name" value="Sel1_AlgK"/>
</dbReference>
<dbReference type="SUPFAM" id="SSF57850">
    <property type="entry name" value="RING/U-box"/>
    <property type="match status" value="1"/>
</dbReference>
<evidence type="ECO:0000256" key="3">
    <source>
        <dbReference type="ARBA" id="ARBA00022833"/>
    </source>
</evidence>
<sequence>MITPQEKIDKVKKFFEYYAITDDEPFNPNQIDLLYEIANGNIADFYDDDIINNTVGLFYRESNEEKSEKYLLQATNSGNYTDAFYNLADLYLEMDKRDLAEKYYLSAIELNDKDAVFDLAELYRHDGKFILAEKYYKMACDNSNSGADAMFSLGLMYEQSNQLDLAEKYYLMAFQSGNKDVIYSLGQLYISQNKIDSAEKYCLLADDISTGMLYLGKLLEKKENPTAEKFYLMAIEKNNKNAPGCLGFLYHQQSKYDLAEKYYLMAIDAGDIGGIISYAYLLYEKGDNDQSEKYFLMAHDKGSTDGTLGLANLYMNIDCQSLAEKYFLIIMEKTNNYSSYKNLESLYENQPVKLYNALLKLSVANLFVQQKLGELLKIYSVKCFDKKRRLLSKRDICPICLEEDKVLIPRECVHYYCLDCYVKIEKCAYCENGTR</sequence>
<evidence type="ECO:0000256" key="1">
    <source>
        <dbReference type="ARBA" id="ARBA00022723"/>
    </source>
</evidence>
<dbReference type="SUPFAM" id="SSF81901">
    <property type="entry name" value="HCP-like"/>
    <property type="match status" value="2"/>
</dbReference>